<evidence type="ECO:0000259" key="1">
    <source>
        <dbReference type="Pfam" id="PF06114"/>
    </source>
</evidence>
<dbReference type="Gene3D" id="1.10.10.2910">
    <property type="match status" value="1"/>
</dbReference>
<organism evidence="2 3">
    <name type="scientific">Clostridium chromiireducens</name>
    <dbReference type="NCBI Taxonomy" id="225345"/>
    <lineage>
        <taxon>Bacteria</taxon>
        <taxon>Bacillati</taxon>
        <taxon>Bacillota</taxon>
        <taxon>Clostridia</taxon>
        <taxon>Eubacteriales</taxon>
        <taxon>Clostridiaceae</taxon>
        <taxon>Clostridium</taxon>
    </lineage>
</organism>
<dbReference type="RefSeq" id="WP_160357715.1">
    <property type="nucleotide sequence ID" value="NZ_WSRQ01000001.1"/>
</dbReference>
<dbReference type="Proteomes" id="UP000656077">
    <property type="component" value="Unassembled WGS sequence"/>
</dbReference>
<evidence type="ECO:0000313" key="2">
    <source>
        <dbReference type="EMBL" id="MVX62270.1"/>
    </source>
</evidence>
<dbReference type="InterPro" id="IPR010359">
    <property type="entry name" value="IrrE_HExxH"/>
</dbReference>
<comment type="caution">
    <text evidence="2">The sequence shown here is derived from an EMBL/GenBank/DDBJ whole genome shotgun (WGS) entry which is preliminary data.</text>
</comment>
<feature type="domain" description="IrrE N-terminal-like" evidence="1">
    <location>
        <begin position="69"/>
        <end position="146"/>
    </location>
</feature>
<dbReference type="EMBL" id="WSRQ01000001">
    <property type="protein sequence ID" value="MVX62270.1"/>
    <property type="molecule type" value="Genomic_DNA"/>
</dbReference>
<gene>
    <name evidence="2" type="ORF">GKZ28_00965</name>
</gene>
<accession>A0A964RID1</accession>
<protein>
    <submittedName>
        <fullName evidence="2">ImmA/IrrE family metallo-endopeptidase</fullName>
    </submittedName>
</protein>
<sequence>MVDYRKKVRSLVKKYKTRDPYTIAKGERIEVKYKFLSPSSPKGIFKKVLRKKYIIINMTRIIDDFDLNLVLAHELGHAIRHSSNSAFFLHDHTFYNRGKFEIEADEFAAELLIDEYKIDKVYLMSCSIDQLASVYAVPIELVQYKFKNK</sequence>
<evidence type="ECO:0000313" key="3">
    <source>
        <dbReference type="Proteomes" id="UP000656077"/>
    </source>
</evidence>
<dbReference type="Pfam" id="PF06114">
    <property type="entry name" value="Peptidase_M78"/>
    <property type="match status" value="1"/>
</dbReference>
<proteinExistence type="predicted"/>
<name>A0A964RID1_9CLOT</name>
<reference evidence="2" key="1">
    <citation type="submission" date="2019-12" db="EMBL/GenBank/DDBJ databases">
        <title>Microbes associate with the intestines of laboratory mice.</title>
        <authorList>
            <person name="Navarre W."/>
            <person name="Wong E."/>
        </authorList>
    </citation>
    <scope>NUCLEOTIDE SEQUENCE</scope>
    <source>
        <strain evidence="2">NM79_F5</strain>
    </source>
</reference>
<dbReference type="AlphaFoldDB" id="A0A964RID1"/>